<dbReference type="Proteomes" id="UP000799772">
    <property type="component" value="Unassembled WGS sequence"/>
</dbReference>
<comment type="caution">
    <text evidence="1">The sequence shown here is derived from an EMBL/GenBank/DDBJ whole genome shotgun (WGS) entry which is preliminary data.</text>
</comment>
<protein>
    <submittedName>
        <fullName evidence="1">Uncharacterized protein</fullName>
    </submittedName>
</protein>
<sequence>MCGSSLHSSSEQTGVKPVLEYIRRQNDRVLTENKTLREILPKPSVRRMLSIRRAPAPNPIDSPPTSPTLPVQYTYWKCAYKHGDRRASGAECEAAVEAQTRWNAMVADLDEAVAENNKLREENLNLRTTLDDLWHRGRLRSVRRPAILSQNPPWPNKLRNEYQLILGGDKSI</sequence>
<reference evidence="1" key="1">
    <citation type="journal article" date="2020" name="Stud. Mycol.">
        <title>101 Dothideomycetes genomes: a test case for predicting lifestyles and emergence of pathogens.</title>
        <authorList>
            <person name="Haridas S."/>
            <person name="Albert R."/>
            <person name="Binder M."/>
            <person name="Bloem J."/>
            <person name="Labutti K."/>
            <person name="Salamov A."/>
            <person name="Andreopoulos B."/>
            <person name="Baker S."/>
            <person name="Barry K."/>
            <person name="Bills G."/>
            <person name="Bluhm B."/>
            <person name="Cannon C."/>
            <person name="Castanera R."/>
            <person name="Culley D."/>
            <person name="Daum C."/>
            <person name="Ezra D."/>
            <person name="Gonzalez J."/>
            <person name="Henrissat B."/>
            <person name="Kuo A."/>
            <person name="Liang C."/>
            <person name="Lipzen A."/>
            <person name="Lutzoni F."/>
            <person name="Magnuson J."/>
            <person name="Mondo S."/>
            <person name="Nolan M."/>
            <person name="Ohm R."/>
            <person name="Pangilinan J."/>
            <person name="Park H.-J."/>
            <person name="Ramirez L."/>
            <person name="Alfaro M."/>
            <person name="Sun H."/>
            <person name="Tritt A."/>
            <person name="Yoshinaga Y."/>
            <person name="Zwiers L.-H."/>
            <person name="Turgeon B."/>
            <person name="Goodwin S."/>
            <person name="Spatafora J."/>
            <person name="Crous P."/>
            <person name="Grigoriev I."/>
        </authorList>
    </citation>
    <scope>NUCLEOTIDE SEQUENCE</scope>
    <source>
        <strain evidence="1">CBS 133067</strain>
    </source>
</reference>
<proteinExistence type="predicted"/>
<organism evidence="1 2">
    <name type="scientific">Rhizodiscina lignyota</name>
    <dbReference type="NCBI Taxonomy" id="1504668"/>
    <lineage>
        <taxon>Eukaryota</taxon>
        <taxon>Fungi</taxon>
        <taxon>Dikarya</taxon>
        <taxon>Ascomycota</taxon>
        <taxon>Pezizomycotina</taxon>
        <taxon>Dothideomycetes</taxon>
        <taxon>Pleosporomycetidae</taxon>
        <taxon>Aulographales</taxon>
        <taxon>Rhizodiscinaceae</taxon>
        <taxon>Rhizodiscina</taxon>
    </lineage>
</organism>
<gene>
    <name evidence="1" type="ORF">NA57DRAFT_51247</name>
</gene>
<accession>A0A9P4IMT7</accession>
<evidence type="ECO:0000313" key="2">
    <source>
        <dbReference type="Proteomes" id="UP000799772"/>
    </source>
</evidence>
<evidence type="ECO:0000313" key="1">
    <source>
        <dbReference type="EMBL" id="KAF2104421.1"/>
    </source>
</evidence>
<name>A0A9P4IMT7_9PEZI</name>
<dbReference type="EMBL" id="ML978121">
    <property type="protein sequence ID" value="KAF2104421.1"/>
    <property type="molecule type" value="Genomic_DNA"/>
</dbReference>
<dbReference type="AlphaFoldDB" id="A0A9P4IMT7"/>
<keyword evidence="2" id="KW-1185">Reference proteome</keyword>